<gene>
    <name evidence="5" type="ORF">HCN08_25550</name>
</gene>
<dbReference type="InterPro" id="IPR036390">
    <property type="entry name" value="WH_DNA-bd_sf"/>
</dbReference>
<dbReference type="Pfam" id="PF13377">
    <property type="entry name" value="Peripla_BP_3"/>
    <property type="match status" value="1"/>
</dbReference>
<accession>A0ABX0ZUV2</accession>
<evidence type="ECO:0000256" key="1">
    <source>
        <dbReference type="ARBA" id="ARBA00023015"/>
    </source>
</evidence>
<name>A0ABX0ZUV2_9ACTN</name>
<keyword evidence="3" id="KW-0804">Transcription</keyword>
<dbReference type="RefSeq" id="WP_167985597.1">
    <property type="nucleotide sequence ID" value="NZ_JAATEJ010000024.1"/>
</dbReference>
<feature type="domain" description="HTH deoR-type" evidence="4">
    <location>
        <begin position="8"/>
        <end position="63"/>
    </location>
</feature>
<dbReference type="PROSITE" id="PS00894">
    <property type="entry name" value="HTH_DEOR_1"/>
    <property type="match status" value="1"/>
</dbReference>
<organism evidence="5 6">
    <name type="scientific">Actinacidiphila epipremni</name>
    <dbReference type="NCBI Taxonomy" id="2053013"/>
    <lineage>
        <taxon>Bacteria</taxon>
        <taxon>Bacillati</taxon>
        <taxon>Actinomycetota</taxon>
        <taxon>Actinomycetes</taxon>
        <taxon>Kitasatosporales</taxon>
        <taxon>Streptomycetaceae</taxon>
        <taxon>Actinacidiphila</taxon>
    </lineage>
</organism>
<reference evidence="5 6" key="1">
    <citation type="submission" date="2020-03" db="EMBL/GenBank/DDBJ databases">
        <title>WGS of actinomycetes isolated from Thailand.</title>
        <authorList>
            <person name="Thawai C."/>
        </authorList>
    </citation>
    <scope>NUCLEOTIDE SEQUENCE [LARGE SCALE GENOMIC DNA]</scope>
    <source>
        <strain evidence="5 6">PRB2-1</strain>
    </source>
</reference>
<dbReference type="PRINTS" id="PR00037">
    <property type="entry name" value="HTHLACR"/>
</dbReference>
<proteinExistence type="predicted"/>
<evidence type="ECO:0000313" key="5">
    <source>
        <dbReference type="EMBL" id="NJP46742.1"/>
    </source>
</evidence>
<keyword evidence="6" id="KW-1185">Reference proteome</keyword>
<dbReference type="PANTHER" id="PTHR30146:SF155">
    <property type="entry name" value="ALANINE RACEMASE"/>
    <property type="match status" value="1"/>
</dbReference>
<dbReference type="CDD" id="cd06267">
    <property type="entry name" value="PBP1_LacI_sugar_binding-like"/>
    <property type="match status" value="1"/>
</dbReference>
<evidence type="ECO:0000259" key="4">
    <source>
        <dbReference type="PROSITE" id="PS51000"/>
    </source>
</evidence>
<dbReference type="InterPro" id="IPR046335">
    <property type="entry name" value="LacI/GalR-like_sensor"/>
</dbReference>
<dbReference type="SUPFAM" id="SSF53822">
    <property type="entry name" value="Periplasmic binding protein-like I"/>
    <property type="match status" value="1"/>
</dbReference>
<dbReference type="Gene3D" id="3.40.50.2300">
    <property type="match status" value="2"/>
</dbReference>
<sequence>MGDDRLFALQRRERVMDELRRHGAVRVRDLARILEVSELTVRRDIAALAARGLLTRVHGGATLPTELDPATPAVPSRRPRTAATAFTIGMVVPSLDFYWPPIVSGARASAAALGVHIQLRGSSYDQAEDRRQISRLIAAQQVQGLLLAPNLEGEGADELIDWIGNLPVPTILVERQTPDWTPTPRQLEWVRSDHALGLETAVRHLHEHGHRRMGLVLSKGSPTSAHLSVGWQRACADLGLPAEFVVRESVALDVPGHREIISRILERCRHHRTTALIVHSDPDAISIAQYLAEQGLSIPGDIAMVSYDDEVAQLAEPAMTAVRPSKSRVGRVAVEMMVARLVEGKRRPPQRVLILPELVIRNSSVNSTGQLWSAATGDAAPYT</sequence>
<dbReference type="InterPro" id="IPR028082">
    <property type="entry name" value="Peripla_BP_I"/>
</dbReference>
<keyword evidence="1" id="KW-0805">Transcription regulation</keyword>
<dbReference type="Pfam" id="PF08220">
    <property type="entry name" value="HTH_DeoR"/>
    <property type="match status" value="1"/>
</dbReference>
<dbReference type="PROSITE" id="PS51000">
    <property type="entry name" value="HTH_DEOR_2"/>
    <property type="match status" value="1"/>
</dbReference>
<dbReference type="InterPro" id="IPR018356">
    <property type="entry name" value="Tscrpt_reg_HTH_DeoR_CS"/>
</dbReference>
<evidence type="ECO:0000256" key="3">
    <source>
        <dbReference type="ARBA" id="ARBA00023163"/>
    </source>
</evidence>
<dbReference type="SUPFAM" id="SSF46785">
    <property type="entry name" value="Winged helix' DNA-binding domain"/>
    <property type="match status" value="1"/>
</dbReference>
<dbReference type="InterPro" id="IPR036388">
    <property type="entry name" value="WH-like_DNA-bd_sf"/>
</dbReference>
<dbReference type="SMART" id="SM00420">
    <property type="entry name" value="HTH_DEOR"/>
    <property type="match status" value="1"/>
</dbReference>
<comment type="caution">
    <text evidence="5">The sequence shown here is derived from an EMBL/GenBank/DDBJ whole genome shotgun (WGS) entry which is preliminary data.</text>
</comment>
<evidence type="ECO:0000256" key="2">
    <source>
        <dbReference type="ARBA" id="ARBA00023125"/>
    </source>
</evidence>
<protein>
    <submittedName>
        <fullName evidence="5">DeoR/GlpR family transcriptional regulator</fullName>
    </submittedName>
</protein>
<dbReference type="PANTHER" id="PTHR30146">
    <property type="entry name" value="LACI-RELATED TRANSCRIPTIONAL REPRESSOR"/>
    <property type="match status" value="1"/>
</dbReference>
<dbReference type="InterPro" id="IPR001034">
    <property type="entry name" value="DeoR_HTH"/>
</dbReference>
<dbReference type="Gene3D" id="1.10.10.10">
    <property type="entry name" value="Winged helix-like DNA-binding domain superfamily/Winged helix DNA-binding domain"/>
    <property type="match status" value="1"/>
</dbReference>
<dbReference type="EMBL" id="JAATEJ010000024">
    <property type="protein sequence ID" value="NJP46742.1"/>
    <property type="molecule type" value="Genomic_DNA"/>
</dbReference>
<evidence type="ECO:0000313" key="6">
    <source>
        <dbReference type="Proteomes" id="UP000734511"/>
    </source>
</evidence>
<dbReference type="Proteomes" id="UP000734511">
    <property type="component" value="Unassembled WGS sequence"/>
</dbReference>
<keyword evidence="2" id="KW-0238">DNA-binding</keyword>